<dbReference type="Gene3D" id="2.40.10.340">
    <property type="entry name" value="Rod shape-determining protein MreC, domain 1"/>
    <property type="match status" value="1"/>
</dbReference>
<evidence type="ECO:0000256" key="2">
    <source>
        <dbReference type="ARBA" id="ARBA00013855"/>
    </source>
</evidence>
<protein>
    <recommendedName>
        <fullName evidence="2 5">Cell shape-determining protein MreC</fullName>
    </recommendedName>
    <alternativeName>
        <fullName evidence="4 5">Cell shape protein MreC</fullName>
    </alternativeName>
</protein>
<dbReference type="RefSeq" id="WP_138192847.1">
    <property type="nucleotide sequence ID" value="NZ_VCIW01000002.1"/>
</dbReference>
<organism evidence="8 9">
    <name type="scientific">Paenibacillus antri</name>
    <dbReference type="NCBI Taxonomy" id="2582848"/>
    <lineage>
        <taxon>Bacteria</taxon>
        <taxon>Bacillati</taxon>
        <taxon>Bacillota</taxon>
        <taxon>Bacilli</taxon>
        <taxon>Bacillales</taxon>
        <taxon>Paenibacillaceae</taxon>
        <taxon>Paenibacillus</taxon>
    </lineage>
</organism>
<dbReference type="Pfam" id="PF04085">
    <property type="entry name" value="MreC"/>
    <property type="match status" value="1"/>
</dbReference>
<dbReference type="GO" id="GO:0008360">
    <property type="term" value="P:regulation of cell shape"/>
    <property type="evidence" value="ECO:0007669"/>
    <property type="project" value="UniProtKB-KW"/>
</dbReference>
<evidence type="ECO:0000256" key="3">
    <source>
        <dbReference type="ARBA" id="ARBA00022960"/>
    </source>
</evidence>
<feature type="coiled-coil region" evidence="6">
    <location>
        <begin position="86"/>
        <end position="113"/>
    </location>
</feature>
<dbReference type="EMBL" id="VCIW01000002">
    <property type="protein sequence ID" value="TLS53529.1"/>
    <property type="molecule type" value="Genomic_DNA"/>
</dbReference>
<dbReference type="PIRSF" id="PIRSF038471">
    <property type="entry name" value="MreC"/>
    <property type="match status" value="1"/>
</dbReference>
<evidence type="ECO:0000259" key="7">
    <source>
        <dbReference type="Pfam" id="PF04085"/>
    </source>
</evidence>
<comment type="caution">
    <text evidence="8">The sequence shown here is derived from an EMBL/GenBank/DDBJ whole genome shotgun (WGS) entry which is preliminary data.</text>
</comment>
<evidence type="ECO:0000256" key="4">
    <source>
        <dbReference type="ARBA" id="ARBA00032089"/>
    </source>
</evidence>
<gene>
    <name evidence="8" type="primary">mreC</name>
    <name evidence="8" type="ORF">FE782_04460</name>
</gene>
<keyword evidence="9" id="KW-1185">Reference proteome</keyword>
<dbReference type="PANTHER" id="PTHR34138:SF1">
    <property type="entry name" value="CELL SHAPE-DETERMINING PROTEIN MREC"/>
    <property type="match status" value="1"/>
</dbReference>
<dbReference type="InterPro" id="IPR042175">
    <property type="entry name" value="Cell/Rod_MreC_2"/>
</dbReference>
<name>A0A5R9GEG7_9BACL</name>
<feature type="domain" description="Rod shape-determining protein MreC beta-barrel core" evidence="7">
    <location>
        <begin position="126"/>
        <end position="282"/>
    </location>
</feature>
<dbReference type="InterPro" id="IPR007221">
    <property type="entry name" value="MreC"/>
</dbReference>
<accession>A0A5R9GEG7</accession>
<dbReference type="GO" id="GO:0005886">
    <property type="term" value="C:plasma membrane"/>
    <property type="evidence" value="ECO:0007669"/>
    <property type="project" value="TreeGrafter"/>
</dbReference>
<evidence type="ECO:0000313" key="8">
    <source>
        <dbReference type="EMBL" id="TLS53529.1"/>
    </source>
</evidence>
<sequence>MFKFMGNKRLFLLLAAIMFFIAIMGFSLSVRGGATWPEKFVADTVAFGQGLVYKPVRSVAGFFEDVRRLKTVYEENQALRLTLSQYARDTARLNDLEAQNARLKEALEFTERQKRSHEYTYRIAEVISESPDRYNRVVRINLGERDGIRMDMAVMTVDGLIGRIVRVTPFTSNVQLITDLNGEEGGVRGFAATVQGRESESFGIVENYNAEEGTLLMTKIDQNDELKEGDVIVTSGLGELFPEGIVIGTVIDRKVGDFGLTHTATIEPAAQFSHLREVFVVEVPGLE</sequence>
<keyword evidence="3 5" id="KW-0133">Cell shape</keyword>
<evidence type="ECO:0000256" key="1">
    <source>
        <dbReference type="ARBA" id="ARBA00009369"/>
    </source>
</evidence>
<dbReference type="AlphaFoldDB" id="A0A5R9GEG7"/>
<comment type="similarity">
    <text evidence="1 5">Belongs to the MreC family.</text>
</comment>
<dbReference type="OrthoDB" id="9792313at2"/>
<reference evidence="8 9" key="1">
    <citation type="submission" date="2019-05" db="EMBL/GenBank/DDBJ databases">
        <authorList>
            <person name="Narsing Rao M.P."/>
            <person name="Li W.J."/>
        </authorList>
    </citation>
    <scope>NUCLEOTIDE SEQUENCE [LARGE SCALE GENOMIC DNA]</scope>
    <source>
        <strain evidence="8 9">SYSU_K30003</strain>
    </source>
</reference>
<dbReference type="PANTHER" id="PTHR34138">
    <property type="entry name" value="CELL SHAPE-DETERMINING PROTEIN MREC"/>
    <property type="match status" value="1"/>
</dbReference>
<evidence type="ECO:0000313" key="9">
    <source>
        <dbReference type="Proteomes" id="UP000309676"/>
    </source>
</evidence>
<comment type="function">
    <text evidence="5">Involved in formation and maintenance of cell shape.</text>
</comment>
<keyword evidence="6" id="KW-0175">Coiled coil</keyword>
<dbReference type="NCBIfam" id="TIGR00219">
    <property type="entry name" value="mreC"/>
    <property type="match status" value="1"/>
</dbReference>
<evidence type="ECO:0000256" key="5">
    <source>
        <dbReference type="PIRNR" id="PIRNR038471"/>
    </source>
</evidence>
<evidence type="ECO:0000256" key="6">
    <source>
        <dbReference type="SAM" id="Coils"/>
    </source>
</evidence>
<dbReference type="Gene3D" id="2.40.10.350">
    <property type="entry name" value="Rod shape-determining protein MreC, domain 2"/>
    <property type="match status" value="1"/>
</dbReference>
<proteinExistence type="inferred from homology"/>
<dbReference type="InterPro" id="IPR042177">
    <property type="entry name" value="Cell/Rod_1"/>
</dbReference>
<dbReference type="InterPro" id="IPR055342">
    <property type="entry name" value="MreC_beta-barrel_core"/>
</dbReference>
<dbReference type="Proteomes" id="UP000309676">
    <property type="component" value="Unassembled WGS sequence"/>
</dbReference>